<sequence length="337" mass="38713">MKNPEFSDLIFSLPFPIAVCDRSGRVFFFNQKLEMLLNRSRKYLEGKNISEILSADLKKWIDKCITEGIEIHNIEVNSFILSISPFFSGEDIKGAVVAVKKKKNESPTEHFDIFLKGISHELRNPLSGMKASAKLMLTLKIFDEELLEVILSEIERIERFLDRISKSFDFTSLEWCKYNVHRLLNDVLKTFKTVFEEKKIEIDRRFDPSLPEVYMDKDRMFQVLSNLIKNSIEALEKSKIRKITIETGYAIQPKGFYFIKIKDTGSGMEKEDLENLFTPFFTKGKEKGTGLGMYISKEIVSNHGGKIEVQSEKGKGTTVSIYLPIGDLKNNGKNFNS</sequence>
<protein>
    <recommendedName>
        <fullName evidence="2">histidine kinase</fullName>
        <ecNumber evidence="2">2.7.13.3</ecNumber>
    </recommendedName>
</protein>
<dbReference type="PANTHER" id="PTHR43547:SF2">
    <property type="entry name" value="HYBRID SIGNAL TRANSDUCTION HISTIDINE KINASE C"/>
    <property type="match status" value="1"/>
</dbReference>
<dbReference type="InterPro" id="IPR003594">
    <property type="entry name" value="HATPase_dom"/>
</dbReference>
<dbReference type="InterPro" id="IPR004358">
    <property type="entry name" value="Sig_transdc_His_kin-like_C"/>
</dbReference>
<dbReference type="EC" id="2.7.13.3" evidence="2"/>
<dbReference type="InterPro" id="IPR003661">
    <property type="entry name" value="HisK_dim/P_dom"/>
</dbReference>
<dbReference type="CDD" id="cd00130">
    <property type="entry name" value="PAS"/>
    <property type="match status" value="1"/>
</dbReference>
<dbReference type="InterPro" id="IPR035965">
    <property type="entry name" value="PAS-like_dom_sf"/>
</dbReference>
<evidence type="ECO:0000313" key="6">
    <source>
        <dbReference type="Proteomes" id="UP000187408"/>
    </source>
</evidence>
<evidence type="ECO:0000256" key="1">
    <source>
        <dbReference type="ARBA" id="ARBA00000085"/>
    </source>
</evidence>
<dbReference type="SMART" id="SM00388">
    <property type="entry name" value="HisKA"/>
    <property type="match status" value="1"/>
</dbReference>
<dbReference type="PROSITE" id="PS50109">
    <property type="entry name" value="HIS_KIN"/>
    <property type="match status" value="1"/>
</dbReference>
<evidence type="ECO:0000313" key="5">
    <source>
        <dbReference type="EMBL" id="OMH40496.1"/>
    </source>
</evidence>
<dbReference type="SMART" id="SM00387">
    <property type="entry name" value="HATPase_c"/>
    <property type="match status" value="1"/>
</dbReference>
<name>A0A1R1ML52_9BACT</name>
<dbReference type="InterPro" id="IPR013767">
    <property type="entry name" value="PAS_fold"/>
</dbReference>
<dbReference type="CDD" id="cd00082">
    <property type="entry name" value="HisKA"/>
    <property type="match status" value="1"/>
</dbReference>
<comment type="catalytic activity">
    <reaction evidence="1">
        <text>ATP + protein L-histidine = ADP + protein N-phospho-L-histidine.</text>
        <dbReference type="EC" id="2.7.13.3"/>
    </reaction>
</comment>
<dbReference type="EMBL" id="MOEN01000015">
    <property type="protein sequence ID" value="OMH40496.1"/>
    <property type="molecule type" value="Genomic_DNA"/>
</dbReference>
<proteinExistence type="predicted"/>
<dbReference type="PRINTS" id="PR00344">
    <property type="entry name" value="BCTRLSENSOR"/>
</dbReference>
<dbReference type="Gene3D" id="3.30.565.10">
    <property type="entry name" value="Histidine kinase-like ATPase, C-terminal domain"/>
    <property type="match status" value="1"/>
</dbReference>
<dbReference type="AlphaFoldDB" id="A0A1R1ML52"/>
<dbReference type="Gene3D" id="1.10.287.130">
    <property type="match status" value="1"/>
</dbReference>
<dbReference type="PANTHER" id="PTHR43547">
    <property type="entry name" value="TWO-COMPONENT HISTIDINE KINASE"/>
    <property type="match status" value="1"/>
</dbReference>
<evidence type="ECO:0000256" key="2">
    <source>
        <dbReference type="ARBA" id="ARBA00012438"/>
    </source>
</evidence>
<dbReference type="GO" id="GO:0006355">
    <property type="term" value="P:regulation of DNA-templated transcription"/>
    <property type="evidence" value="ECO:0007669"/>
    <property type="project" value="InterPro"/>
</dbReference>
<dbReference type="InterPro" id="IPR000014">
    <property type="entry name" value="PAS"/>
</dbReference>
<dbReference type="SUPFAM" id="SSF55785">
    <property type="entry name" value="PYP-like sensor domain (PAS domain)"/>
    <property type="match status" value="1"/>
</dbReference>
<dbReference type="STRING" id="1914305.BLW93_05015"/>
<dbReference type="CDD" id="cd00075">
    <property type="entry name" value="HATPase"/>
    <property type="match status" value="1"/>
</dbReference>
<dbReference type="SUPFAM" id="SSF55874">
    <property type="entry name" value="ATPase domain of HSP90 chaperone/DNA topoisomerase II/histidine kinase"/>
    <property type="match status" value="1"/>
</dbReference>
<evidence type="ECO:0000259" key="4">
    <source>
        <dbReference type="PROSITE" id="PS50109"/>
    </source>
</evidence>
<dbReference type="Pfam" id="PF02518">
    <property type="entry name" value="HATPase_c"/>
    <property type="match status" value="1"/>
</dbReference>
<dbReference type="SUPFAM" id="SSF47384">
    <property type="entry name" value="Homodimeric domain of signal transducing histidine kinase"/>
    <property type="match status" value="1"/>
</dbReference>
<dbReference type="OrthoDB" id="9784397at2"/>
<dbReference type="RefSeq" id="WP_076713010.1">
    <property type="nucleotide sequence ID" value="NZ_MOEN01000015.1"/>
</dbReference>
<comment type="caution">
    <text evidence="5">The sequence shown here is derived from an EMBL/GenBank/DDBJ whole genome shotgun (WGS) entry which is preliminary data.</text>
</comment>
<organism evidence="5 6">
    <name type="scientific">Desulfurobacterium indicum</name>
    <dbReference type="NCBI Taxonomy" id="1914305"/>
    <lineage>
        <taxon>Bacteria</taxon>
        <taxon>Pseudomonadati</taxon>
        <taxon>Aquificota</taxon>
        <taxon>Aquificia</taxon>
        <taxon>Desulfurobacteriales</taxon>
        <taxon>Desulfurobacteriaceae</taxon>
        <taxon>Desulfurobacterium</taxon>
    </lineage>
</organism>
<dbReference type="Gene3D" id="3.30.450.20">
    <property type="entry name" value="PAS domain"/>
    <property type="match status" value="1"/>
</dbReference>
<reference evidence="5 6" key="1">
    <citation type="submission" date="2016-10" db="EMBL/GenBank/DDBJ databases">
        <title>Genome sequence of a sulfur-reducing bacterium Desulfurobacterium indicum K6013.</title>
        <authorList>
            <person name="Cao J."/>
            <person name="Shao Z."/>
            <person name="Alain K."/>
            <person name="Jebbar M."/>
        </authorList>
    </citation>
    <scope>NUCLEOTIDE SEQUENCE [LARGE SCALE GENOMIC DNA]</scope>
    <source>
        <strain evidence="5 6">K6013</strain>
    </source>
</reference>
<gene>
    <name evidence="5" type="ORF">BLW93_05015</name>
</gene>
<dbReference type="InterPro" id="IPR036097">
    <property type="entry name" value="HisK_dim/P_sf"/>
</dbReference>
<keyword evidence="3" id="KW-0597">Phosphoprotein</keyword>
<dbReference type="GO" id="GO:0000155">
    <property type="term" value="F:phosphorelay sensor kinase activity"/>
    <property type="evidence" value="ECO:0007669"/>
    <property type="project" value="InterPro"/>
</dbReference>
<dbReference type="InterPro" id="IPR005467">
    <property type="entry name" value="His_kinase_dom"/>
</dbReference>
<dbReference type="SMART" id="SM00091">
    <property type="entry name" value="PAS"/>
    <property type="match status" value="1"/>
</dbReference>
<accession>A0A1R1ML52</accession>
<dbReference type="Proteomes" id="UP000187408">
    <property type="component" value="Unassembled WGS sequence"/>
</dbReference>
<dbReference type="Pfam" id="PF00512">
    <property type="entry name" value="HisKA"/>
    <property type="match status" value="1"/>
</dbReference>
<dbReference type="Pfam" id="PF00989">
    <property type="entry name" value="PAS"/>
    <property type="match status" value="1"/>
</dbReference>
<feature type="domain" description="Histidine kinase" evidence="4">
    <location>
        <begin position="117"/>
        <end position="327"/>
    </location>
</feature>
<dbReference type="InterPro" id="IPR036890">
    <property type="entry name" value="HATPase_C_sf"/>
</dbReference>
<keyword evidence="6" id="KW-1185">Reference proteome</keyword>
<evidence type="ECO:0000256" key="3">
    <source>
        <dbReference type="ARBA" id="ARBA00022553"/>
    </source>
</evidence>